<comment type="caution">
    <text evidence="1">The sequence shown here is derived from an EMBL/GenBank/DDBJ whole genome shotgun (WGS) entry which is preliminary data.</text>
</comment>
<name>A0A2J6X8M4_9CHLR</name>
<dbReference type="InterPro" id="IPR003737">
    <property type="entry name" value="GlcNAc_PI_deacetylase-related"/>
</dbReference>
<protein>
    <submittedName>
        <fullName evidence="1">PIG-L family deacetylase</fullName>
    </submittedName>
</protein>
<organism evidence="1 2">
    <name type="scientific">Chloroflexus aggregans</name>
    <dbReference type="NCBI Taxonomy" id="152260"/>
    <lineage>
        <taxon>Bacteria</taxon>
        <taxon>Bacillati</taxon>
        <taxon>Chloroflexota</taxon>
        <taxon>Chloroflexia</taxon>
        <taxon>Chloroflexales</taxon>
        <taxon>Chloroflexineae</taxon>
        <taxon>Chloroflexaceae</taxon>
        <taxon>Chloroflexus</taxon>
    </lineage>
</organism>
<dbReference type="PANTHER" id="PTHR12993">
    <property type="entry name" value="N-ACETYLGLUCOSAMINYL-PHOSPHATIDYLINOSITOL DE-N-ACETYLASE-RELATED"/>
    <property type="match status" value="1"/>
</dbReference>
<proteinExistence type="predicted"/>
<feature type="non-terminal residue" evidence="1">
    <location>
        <position position="148"/>
    </location>
</feature>
<evidence type="ECO:0000313" key="1">
    <source>
        <dbReference type="EMBL" id="PMP83580.1"/>
    </source>
</evidence>
<accession>A0A2J6X8M4</accession>
<dbReference type="SUPFAM" id="SSF102588">
    <property type="entry name" value="LmbE-like"/>
    <property type="match status" value="1"/>
</dbReference>
<dbReference type="PANTHER" id="PTHR12993:SF28">
    <property type="entry name" value="LMBE FAMILY PROTEIN"/>
    <property type="match status" value="1"/>
</dbReference>
<dbReference type="EMBL" id="PNIQ01000335">
    <property type="protein sequence ID" value="PMP83580.1"/>
    <property type="molecule type" value="Genomic_DNA"/>
</dbReference>
<reference evidence="1 2" key="1">
    <citation type="submission" date="2018-01" db="EMBL/GenBank/DDBJ databases">
        <title>Metagenomic assembled genomes from two thermal pools in the Uzon Caldera, Kamchatka, Russia.</title>
        <authorList>
            <person name="Wilkins L."/>
            <person name="Ettinger C."/>
        </authorList>
    </citation>
    <scope>NUCLEOTIDE SEQUENCE [LARGE SCALE GENOMIC DNA]</scope>
    <source>
        <strain evidence="1">ZAV-02</strain>
    </source>
</reference>
<dbReference type="Proteomes" id="UP000243376">
    <property type="component" value="Unassembled WGS sequence"/>
</dbReference>
<dbReference type="AlphaFoldDB" id="A0A2J6X8M4"/>
<dbReference type="InterPro" id="IPR024078">
    <property type="entry name" value="LmbE-like_dom_sf"/>
</dbReference>
<dbReference type="GO" id="GO:0016811">
    <property type="term" value="F:hydrolase activity, acting on carbon-nitrogen (but not peptide) bonds, in linear amides"/>
    <property type="evidence" value="ECO:0007669"/>
    <property type="project" value="TreeGrafter"/>
</dbReference>
<sequence length="148" mass="16005">MHVPPEPIVVIAAHADDIEFAAAGTIAGWAAAGHPITYCIVTDGSAGSNEPGADLTALVQRRQKEQRAAAAVLGVHDVRFLGYRDGVLQPTLELRRELTRLIREVRPFRVLCQDPTLVFAGKSYINHPDHRAAGEAAIYAVFPSAETR</sequence>
<gene>
    <name evidence="1" type="ORF">C0184_05110</name>
</gene>
<evidence type="ECO:0000313" key="2">
    <source>
        <dbReference type="Proteomes" id="UP000243376"/>
    </source>
</evidence>
<dbReference type="Pfam" id="PF02585">
    <property type="entry name" value="PIG-L"/>
    <property type="match status" value="1"/>
</dbReference>
<dbReference type="Gene3D" id="3.40.50.10320">
    <property type="entry name" value="LmbE-like"/>
    <property type="match status" value="1"/>
</dbReference>